<evidence type="ECO:0000259" key="5">
    <source>
        <dbReference type="Pfam" id="PF00881"/>
    </source>
</evidence>
<organism evidence="6 7">
    <name type="scientific">Oceanivirga miroungae</name>
    <dbReference type="NCBI Taxonomy" id="1130046"/>
    <lineage>
        <taxon>Bacteria</taxon>
        <taxon>Fusobacteriati</taxon>
        <taxon>Fusobacteriota</taxon>
        <taxon>Fusobacteriia</taxon>
        <taxon>Fusobacteriales</taxon>
        <taxon>Leptotrichiaceae</taxon>
        <taxon>Oceanivirga</taxon>
    </lineage>
</organism>
<keyword evidence="7" id="KW-1185">Reference proteome</keyword>
<keyword evidence="3" id="KW-0288">FMN</keyword>
<keyword evidence="2" id="KW-0285">Flavoprotein</keyword>
<evidence type="ECO:0000313" key="7">
    <source>
        <dbReference type="Proteomes" id="UP000419017"/>
    </source>
</evidence>
<evidence type="ECO:0000313" key="6">
    <source>
        <dbReference type="EMBL" id="VWL85817.1"/>
    </source>
</evidence>
<dbReference type="PANTHER" id="PTHR43425:SF2">
    <property type="entry name" value="OXYGEN-INSENSITIVE NADPH NITROREDUCTASE"/>
    <property type="match status" value="1"/>
</dbReference>
<name>A0A6I8MEC1_9FUSO</name>
<dbReference type="InterPro" id="IPR029479">
    <property type="entry name" value="Nitroreductase"/>
</dbReference>
<dbReference type="InterPro" id="IPR000415">
    <property type="entry name" value="Nitroreductase-like"/>
</dbReference>
<reference evidence="6 7" key="1">
    <citation type="submission" date="2019-10" db="EMBL/GenBank/DDBJ databases">
        <authorList>
            <person name="Blom J."/>
        </authorList>
    </citation>
    <scope>NUCLEOTIDE SEQUENCE [LARGE SCALE GENOMIC DNA]</scope>
    <source>
        <strain evidence="6 7">ES3154-GLU</strain>
    </source>
</reference>
<dbReference type="RefSeq" id="WP_156683786.1">
    <property type="nucleotide sequence ID" value="NZ_CABWIB010000001.1"/>
</dbReference>
<evidence type="ECO:0000256" key="3">
    <source>
        <dbReference type="ARBA" id="ARBA00022643"/>
    </source>
</evidence>
<dbReference type="Gene3D" id="3.40.109.10">
    <property type="entry name" value="NADH Oxidase"/>
    <property type="match status" value="1"/>
</dbReference>
<evidence type="ECO:0000256" key="4">
    <source>
        <dbReference type="ARBA" id="ARBA00023002"/>
    </source>
</evidence>
<dbReference type="SUPFAM" id="SSF55469">
    <property type="entry name" value="FMN-dependent nitroreductase-like"/>
    <property type="match status" value="1"/>
</dbReference>
<proteinExistence type="inferred from homology"/>
<accession>A0A6I8MEC1</accession>
<keyword evidence="4" id="KW-0560">Oxidoreductase</keyword>
<dbReference type="PANTHER" id="PTHR43425">
    <property type="entry name" value="OXYGEN-INSENSITIVE NADPH NITROREDUCTASE"/>
    <property type="match status" value="1"/>
</dbReference>
<dbReference type="Proteomes" id="UP000419017">
    <property type="component" value="Unassembled WGS sequence"/>
</dbReference>
<feature type="domain" description="Nitroreductase" evidence="5">
    <location>
        <begin position="7"/>
        <end position="161"/>
    </location>
</feature>
<dbReference type="EMBL" id="CABWIB010000001">
    <property type="protein sequence ID" value="VWL85817.1"/>
    <property type="molecule type" value="Genomic_DNA"/>
</dbReference>
<dbReference type="Pfam" id="PF00881">
    <property type="entry name" value="Nitroreductase"/>
    <property type="match status" value="1"/>
</dbReference>
<dbReference type="AlphaFoldDB" id="A0A6I8MEC1"/>
<dbReference type="GO" id="GO:0016491">
    <property type="term" value="F:oxidoreductase activity"/>
    <property type="evidence" value="ECO:0007669"/>
    <property type="project" value="UniProtKB-KW"/>
</dbReference>
<dbReference type="InterPro" id="IPR016446">
    <property type="entry name" value="Flavin_OxRdtase_Frp"/>
</dbReference>
<protein>
    <submittedName>
        <fullName evidence="6">Nitroreductase</fullName>
    </submittedName>
</protein>
<sequence>MDVRKAILDRQSIRKFKDENVKDEDLKDILHLATRTPNAFNAQLTTILYTRDKEKIQEIAKLCGNQPQVASSNVFILLVTDLYKVKAVLDKKGLEMESNLDAMKQMAKIDAGIITYAINIASHNYGYGSTIIGGALRQPEEMKKLFKLPEHTEIAIGMTLGVPSLENSKTNTKPKLDIAMEDEYDKELVEKAYFGYDKDLDDWFKSIGVDHPLHTDIIAKIFSKKG</sequence>
<comment type="similarity">
    <text evidence="1">Belongs to the flavin oxidoreductase frp family.</text>
</comment>
<evidence type="ECO:0000256" key="2">
    <source>
        <dbReference type="ARBA" id="ARBA00022630"/>
    </source>
</evidence>
<evidence type="ECO:0000256" key="1">
    <source>
        <dbReference type="ARBA" id="ARBA00008366"/>
    </source>
</evidence>
<gene>
    <name evidence="6" type="ORF">OMES3154_01104</name>
</gene>